<gene>
    <name evidence="3" type="ORF">GXN74_01230</name>
</gene>
<dbReference type="SUPFAM" id="SSF63817">
    <property type="entry name" value="Sortase"/>
    <property type="match status" value="1"/>
</dbReference>
<comment type="caution">
    <text evidence="3">The sequence shown here is derived from an EMBL/GenBank/DDBJ whole genome shotgun (WGS) entry which is preliminary data.</text>
</comment>
<accession>A0A7X5HTJ1</accession>
<keyword evidence="4" id="KW-1185">Reference proteome</keyword>
<name>A0A7X5HTJ1_9FIRM</name>
<keyword evidence="1" id="KW-0378">Hydrolase</keyword>
<dbReference type="InterPro" id="IPR042000">
    <property type="entry name" value="Sortase_D_2"/>
</dbReference>
<dbReference type="RefSeq" id="WP_162369100.1">
    <property type="nucleotide sequence ID" value="NZ_JAAEEH010000002.1"/>
</dbReference>
<organism evidence="3 4">
    <name type="scientific">Anaerotalea alkaliphila</name>
    <dbReference type="NCBI Taxonomy" id="2662126"/>
    <lineage>
        <taxon>Bacteria</taxon>
        <taxon>Bacillati</taxon>
        <taxon>Bacillota</taxon>
        <taxon>Clostridia</taxon>
        <taxon>Eubacteriales</taxon>
        <taxon>Anaerotalea</taxon>
    </lineage>
</organism>
<evidence type="ECO:0000313" key="3">
    <source>
        <dbReference type="EMBL" id="NDL66369.1"/>
    </source>
</evidence>
<evidence type="ECO:0000256" key="2">
    <source>
        <dbReference type="PIRSR" id="PIRSR605754-1"/>
    </source>
</evidence>
<evidence type="ECO:0000256" key="1">
    <source>
        <dbReference type="ARBA" id="ARBA00022801"/>
    </source>
</evidence>
<dbReference type="NCBIfam" id="TIGR01076">
    <property type="entry name" value="sortase_fam"/>
    <property type="match status" value="1"/>
</dbReference>
<dbReference type="CDD" id="cd06166">
    <property type="entry name" value="Sortase_D_2"/>
    <property type="match status" value="1"/>
</dbReference>
<dbReference type="Gene3D" id="2.40.260.10">
    <property type="entry name" value="Sortase"/>
    <property type="match status" value="1"/>
</dbReference>
<feature type="active site" description="Proton donor/acceptor" evidence="2">
    <location>
        <position position="145"/>
    </location>
</feature>
<evidence type="ECO:0000313" key="4">
    <source>
        <dbReference type="Proteomes" id="UP000461585"/>
    </source>
</evidence>
<sequence>MDKRKALSRLLILLGGVLVLYAAGGRLWGSYKQNQMMESPLLEWAAPEETVLGYAGLEDVFQEAGGAQEAAQAQDRWSIQEEPLLQEAAPALPTGTRMGTIRIPKLKLELPIAEGTDAATLNYFVGHMVGTTYPGEVGNSVVSAHRSHTFGKFFNRLDELESGDTVTVETARGKTTYVVYKKLLVEPDDLSVLKSTDRHKVLTLITCDPMINPTHRLVVHAVER</sequence>
<dbReference type="EMBL" id="JAAEEH010000002">
    <property type="protein sequence ID" value="NDL66369.1"/>
    <property type="molecule type" value="Genomic_DNA"/>
</dbReference>
<dbReference type="AlphaFoldDB" id="A0A7X5HTJ1"/>
<reference evidence="3 4" key="1">
    <citation type="submission" date="2020-01" db="EMBL/GenBank/DDBJ databases">
        <title>Anaeroalcalibacter tamaniensis gen. nov., sp. nov., moderately halophilic strictly anaerobic fermenter bacterium from mud volcano of Taman peninsula.</title>
        <authorList>
            <person name="Frolova A."/>
            <person name="Merkel A.Y."/>
            <person name="Slobodkin A.I."/>
        </authorList>
    </citation>
    <scope>NUCLEOTIDE SEQUENCE [LARGE SCALE GENOMIC DNA]</scope>
    <source>
        <strain evidence="3 4">F-3ap</strain>
    </source>
</reference>
<feature type="active site" description="Acyl-thioester intermediate" evidence="2">
    <location>
        <position position="207"/>
    </location>
</feature>
<proteinExistence type="predicted"/>
<dbReference type="GO" id="GO:0016787">
    <property type="term" value="F:hydrolase activity"/>
    <property type="evidence" value="ECO:0007669"/>
    <property type="project" value="UniProtKB-KW"/>
</dbReference>
<dbReference type="InterPro" id="IPR005754">
    <property type="entry name" value="Sortase"/>
</dbReference>
<protein>
    <submittedName>
        <fullName evidence="3">Class D sortase</fullName>
    </submittedName>
</protein>
<dbReference type="Proteomes" id="UP000461585">
    <property type="component" value="Unassembled WGS sequence"/>
</dbReference>
<dbReference type="InterPro" id="IPR023365">
    <property type="entry name" value="Sortase_dom-sf"/>
</dbReference>
<dbReference type="Pfam" id="PF04203">
    <property type="entry name" value="Sortase"/>
    <property type="match status" value="1"/>
</dbReference>